<gene>
    <name evidence="3" type="ORF">CJ030_MR0G005037</name>
</gene>
<proteinExistence type="predicted"/>
<reference evidence="3 4" key="1">
    <citation type="journal article" date="2019" name="Plant Biotechnol. J.">
        <title>The red bayberry genome and genetic basis of sex determination.</title>
        <authorList>
            <person name="Jia H.M."/>
            <person name="Jia H.J."/>
            <person name="Cai Q.L."/>
            <person name="Wang Y."/>
            <person name="Zhao H.B."/>
            <person name="Yang W.F."/>
            <person name="Wang G.Y."/>
            <person name="Li Y.H."/>
            <person name="Zhan D.L."/>
            <person name="Shen Y.T."/>
            <person name="Niu Q.F."/>
            <person name="Chang L."/>
            <person name="Qiu J."/>
            <person name="Zhao L."/>
            <person name="Xie H.B."/>
            <person name="Fu W.Y."/>
            <person name="Jin J."/>
            <person name="Li X.W."/>
            <person name="Jiao Y."/>
            <person name="Zhou C.C."/>
            <person name="Tu T."/>
            <person name="Chai C.Y."/>
            <person name="Gao J.L."/>
            <person name="Fan L.J."/>
            <person name="van de Weg E."/>
            <person name="Wang J.Y."/>
            <person name="Gao Z.S."/>
        </authorList>
    </citation>
    <scope>NUCLEOTIDE SEQUENCE [LARGE SCALE GENOMIC DNA]</scope>
    <source>
        <tissue evidence="3">Leaves</tissue>
    </source>
</reference>
<feature type="compositionally biased region" description="Acidic residues" evidence="2">
    <location>
        <begin position="58"/>
        <end position="70"/>
    </location>
</feature>
<name>A0A6A1UKU9_9ROSI</name>
<feature type="region of interest" description="Disordered" evidence="2">
    <location>
        <begin position="33"/>
        <end position="82"/>
    </location>
</feature>
<evidence type="ECO:0000313" key="4">
    <source>
        <dbReference type="Proteomes" id="UP000516437"/>
    </source>
</evidence>
<evidence type="ECO:0000256" key="1">
    <source>
        <dbReference type="SAM" id="Coils"/>
    </source>
</evidence>
<keyword evidence="1" id="KW-0175">Coiled coil</keyword>
<accession>A0A6A1UKU9</accession>
<feature type="compositionally biased region" description="Basic and acidic residues" evidence="2">
    <location>
        <begin position="33"/>
        <end position="42"/>
    </location>
</feature>
<keyword evidence="4" id="KW-1185">Reference proteome</keyword>
<sequence>MKVATEKKKQGLPYAMIFTHLFSVYDVEVTGEVREKPKETKKIQQGNLEADGKVDLEVEKDDEEGDDGAVDNEGTPIGDRSHMSDRTLVLRPHKILITASSRKIWASSAHERRLVHLEASIADLKAKQQKLSKSVEYLATSVKIGFVDVKKILTNHTERFGIVDKDVKSLQNQVSNSIIVAAYVIQGTTDEFKATSAKLQTFVKKSHEDITQVTEVYMNSDKLLRPHVMKWTY</sequence>
<dbReference type="OrthoDB" id="848707at2759"/>
<dbReference type="EMBL" id="RXIC02000095">
    <property type="protein sequence ID" value="KAB1201124.1"/>
    <property type="molecule type" value="Genomic_DNA"/>
</dbReference>
<dbReference type="AlphaFoldDB" id="A0A6A1UKU9"/>
<evidence type="ECO:0000256" key="2">
    <source>
        <dbReference type="SAM" id="MobiDB-lite"/>
    </source>
</evidence>
<organism evidence="3 4">
    <name type="scientific">Morella rubra</name>
    <name type="common">Chinese bayberry</name>
    <dbReference type="NCBI Taxonomy" id="262757"/>
    <lineage>
        <taxon>Eukaryota</taxon>
        <taxon>Viridiplantae</taxon>
        <taxon>Streptophyta</taxon>
        <taxon>Embryophyta</taxon>
        <taxon>Tracheophyta</taxon>
        <taxon>Spermatophyta</taxon>
        <taxon>Magnoliopsida</taxon>
        <taxon>eudicotyledons</taxon>
        <taxon>Gunneridae</taxon>
        <taxon>Pentapetalae</taxon>
        <taxon>rosids</taxon>
        <taxon>fabids</taxon>
        <taxon>Fagales</taxon>
        <taxon>Myricaceae</taxon>
        <taxon>Morella</taxon>
    </lineage>
</organism>
<protein>
    <submittedName>
        <fullName evidence="3">Uncharacterized protein</fullName>
    </submittedName>
</protein>
<comment type="caution">
    <text evidence="3">The sequence shown here is derived from an EMBL/GenBank/DDBJ whole genome shotgun (WGS) entry which is preliminary data.</text>
</comment>
<feature type="coiled-coil region" evidence="1">
    <location>
        <begin position="107"/>
        <end position="134"/>
    </location>
</feature>
<evidence type="ECO:0000313" key="3">
    <source>
        <dbReference type="EMBL" id="KAB1201124.1"/>
    </source>
</evidence>
<dbReference type="Proteomes" id="UP000516437">
    <property type="component" value="Unassembled WGS sequence"/>
</dbReference>